<protein>
    <recommendedName>
        <fullName evidence="5">Sieve element occlusion N-terminal domain-containing protein</fullName>
    </recommendedName>
</protein>
<dbReference type="AlphaFoldDB" id="A0A5N6R0W0"/>
<name>A0A5N6R0W0_9ROSI</name>
<gene>
    <name evidence="3" type="ORF">FH972_008388</name>
</gene>
<reference evidence="3 4" key="1">
    <citation type="submission" date="2019-06" db="EMBL/GenBank/DDBJ databases">
        <title>A chromosomal-level reference genome of Carpinus fangiana (Coryloideae, Betulaceae).</title>
        <authorList>
            <person name="Yang X."/>
            <person name="Wang Z."/>
            <person name="Zhang L."/>
            <person name="Hao G."/>
            <person name="Liu J."/>
            <person name="Yang Y."/>
        </authorList>
    </citation>
    <scope>NUCLEOTIDE SEQUENCE [LARGE SCALE GENOMIC DNA]</scope>
    <source>
        <strain evidence="3">Cfa_2016G</strain>
        <tissue evidence="3">Leaf</tissue>
    </source>
</reference>
<evidence type="ECO:0000259" key="1">
    <source>
        <dbReference type="Pfam" id="PF14576"/>
    </source>
</evidence>
<dbReference type="InterPro" id="IPR027944">
    <property type="entry name" value="SEO_C"/>
</dbReference>
<dbReference type="InterPro" id="IPR027942">
    <property type="entry name" value="SEO_N"/>
</dbReference>
<dbReference type="PANTHER" id="PTHR33232">
    <property type="entry name" value="PROTEIN SIEVE ELEMENT OCCLUSION B-LIKE"/>
    <property type="match status" value="1"/>
</dbReference>
<feature type="domain" description="Sieve element occlusion N-terminal" evidence="1">
    <location>
        <begin position="91"/>
        <end position="365"/>
    </location>
</feature>
<dbReference type="EMBL" id="CM017323">
    <property type="protein sequence ID" value="KAE8022602.1"/>
    <property type="molecule type" value="Genomic_DNA"/>
</dbReference>
<dbReference type="GO" id="GO:0010088">
    <property type="term" value="P:phloem development"/>
    <property type="evidence" value="ECO:0007669"/>
    <property type="project" value="InterPro"/>
</dbReference>
<dbReference type="PANTHER" id="PTHR33232:SF18">
    <property type="entry name" value="PROTEIN SIEVE ELEMENT OCCLUSION B-LIKE"/>
    <property type="match status" value="1"/>
</dbReference>
<evidence type="ECO:0008006" key="5">
    <source>
        <dbReference type="Google" id="ProtNLM"/>
    </source>
</evidence>
<sequence>MTDSLSKVRKQGRDIRAMFQPIHVHSASTRFIALMAINRAAGNPIAAAQANFFFFFPDEAKSLNIILLNPMATPSQQAVKGEPTSLFSMCDEKIMNEIRATHVHDDETFDAESLFIIARNILKRATHIADKVIKGSQSHQENLEEKVPKANVEEKVPKANFKPPLCTLNQLFAEMACQAPGEGIAYKTTKSILNKLSSYSWDAKVVLALAAFSFEYGNFWLLAQLPTSDELANSVGILKRVPNISKLLGLLKYKNSIVELNNVIKVTLEVIESIFELQRLSIYDDTKDIALGHISVDVFWATITIVACTTQMCCLTSDEEKTQELSPFAKKINSTLNFLKIRIDLCYKQIEQMKAYRQLKKIIRTRTANVEVFKELIFAKDNLQQIIDGSTKELVSIEVLRKKNVLLFFSGLDISIDHEISTLKLIDDGIRKEDQYKIVWIPIVEQWTNDLEMKFEMLKSKMSWYVVKSTAPVVGIRFIKEEWKFENQPILVVMNPQGQVEHMNAFHMIRAWGMKAYPFTKKFEEQLVVKESNWFGDIMVGIDHPNLQEWIKQEKYVFFYGGKDKEWIQQFGKQATSLANNNETNVSINFVCLENGKKGENDLKIRGHFWSKIESLFFSANTDKVTEQNTTMREIQKLLSFKNESGWAILSKGSKVVVSDIGTKISKVLDEFEKEKVNVSQIGFEAFFKAKLVEGDRPCTSVDIPFTAGRKIPNQMKCHHCLRVMETYLSFKCCHIDGAMNSLH</sequence>
<keyword evidence="4" id="KW-1185">Reference proteome</keyword>
<dbReference type="Proteomes" id="UP000327013">
    <property type="component" value="Chromosome 3"/>
</dbReference>
<dbReference type="InterPro" id="IPR039299">
    <property type="entry name" value="SEOA"/>
</dbReference>
<dbReference type="OrthoDB" id="10311114at2759"/>
<proteinExistence type="predicted"/>
<dbReference type="Pfam" id="PF14576">
    <property type="entry name" value="SEO_N"/>
    <property type="match status" value="1"/>
</dbReference>
<feature type="domain" description="Sieve element occlusion C-terminal" evidence="2">
    <location>
        <begin position="528"/>
        <end position="735"/>
    </location>
</feature>
<dbReference type="Pfam" id="PF14577">
    <property type="entry name" value="SEO_C"/>
    <property type="match status" value="1"/>
</dbReference>
<evidence type="ECO:0000313" key="3">
    <source>
        <dbReference type="EMBL" id="KAE8022602.1"/>
    </source>
</evidence>
<evidence type="ECO:0000259" key="2">
    <source>
        <dbReference type="Pfam" id="PF14577"/>
    </source>
</evidence>
<evidence type="ECO:0000313" key="4">
    <source>
        <dbReference type="Proteomes" id="UP000327013"/>
    </source>
</evidence>
<organism evidence="3 4">
    <name type="scientific">Carpinus fangiana</name>
    <dbReference type="NCBI Taxonomy" id="176857"/>
    <lineage>
        <taxon>Eukaryota</taxon>
        <taxon>Viridiplantae</taxon>
        <taxon>Streptophyta</taxon>
        <taxon>Embryophyta</taxon>
        <taxon>Tracheophyta</taxon>
        <taxon>Spermatophyta</taxon>
        <taxon>Magnoliopsida</taxon>
        <taxon>eudicotyledons</taxon>
        <taxon>Gunneridae</taxon>
        <taxon>Pentapetalae</taxon>
        <taxon>rosids</taxon>
        <taxon>fabids</taxon>
        <taxon>Fagales</taxon>
        <taxon>Betulaceae</taxon>
        <taxon>Carpinus</taxon>
    </lineage>
</organism>
<accession>A0A5N6R0W0</accession>